<dbReference type="Pfam" id="PF12697">
    <property type="entry name" value="Abhydrolase_6"/>
    <property type="match status" value="1"/>
</dbReference>
<feature type="domain" description="AB hydrolase-1" evidence="1">
    <location>
        <begin position="34"/>
        <end position="297"/>
    </location>
</feature>
<accession>A0A4Q1HLU6</accession>
<dbReference type="OrthoDB" id="8543939at2"/>
<protein>
    <submittedName>
        <fullName evidence="2">Alpha/beta hydrolase</fullName>
    </submittedName>
</protein>
<dbReference type="SUPFAM" id="SSF53474">
    <property type="entry name" value="alpha/beta-Hydrolases"/>
    <property type="match status" value="1"/>
</dbReference>
<dbReference type="InterPro" id="IPR029058">
    <property type="entry name" value="AB_hydrolase_fold"/>
</dbReference>
<sequence>MSSPRLDFVTCASPAGLHRMAYWEWGDPDNDKVLVCVHGLTRTGRDFDTLARRMAGEYRVVCPDVAGRGASDWLANPAFYTVPQYVADMVTLLARLRPATLHWVGTSMGGLIGMALGGSAVLSARLRAAGAGRPAGGPALPGGGWHIGKMVLNDVGPRLQPAALARIGEYVGAPVDVADFDAAVAYVQDVSGAFGPHSDAQWRELAQHVFVERNGRWSKHYDLRLSAPFAVQDEAALAAGEQFLWQAYEALDCPLLVLRGERSDLLTPETVAEMCRRNPRARAIDVPGVGHAPTLMADSQIAPVAHFLLEEQGADGLQ</sequence>
<evidence type="ECO:0000259" key="1">
    <source>
        <dbReference type="Pfam" id="PF12697"/>
    </source>
</evidence>
<comment type="caution">
    <text evidence="2">The sequence shown here is derived from an EMBL/GenBank/DDBJ whole genome shotgun (WGS) entry which is preliminary data.</text>
</comment>
<dbReference type="Gene3D" id="3.40.50.1820">
    <property type="entry name" value="alpha/beta hydrolase"/>
    <property type="match status" value="1"/>
</dbReference>
<dbReference type="PANTHER" id="PTHR43194:SF2">
    <property type="entry name" value="PEROXISOMAL MEMBRANE PROTEIN LPX1"/>
    <property type="match status" value="1"/>
</dbReference>
<dbReference type="InterPro" id="IPR050228">
    <property type="entry name" value="Carboxylesterase_BioH"/>
</dbReference>
<organism evidence="2 3">
    <name type="scientific">Achromobacter aloeverae</name>
    <dbReference type="NCBI Taxonomy" id="1750518"/>
    <lineage>
        <taxon>Bacteria</taxon>
        <taxon>Pseudomonadati</taxon>
        <taxon>Pseudomonadota</taxon>
        <taxon>Betaproteobacteria</taxon>
        <taxon>Burkholderiales</taxon>
        <taxon>Alcaligenaceae</taxon>
        <taxon>Achromobacter</taxon>
    </lineage>
</organism>
<proteinExistence type="predicted"/>
<dbReference type="PRINTS" id="PR00111">
    <property type="entry name" value="ABHYDROLASE"/>
</dbReference>
<dbReference type="InterPro" id="IPR000073">
    <property type="entry name" value="AB_hydrolase_1"/>
</dbReference>
<evidence type="ECO:0000313" key="2">
    <source>
        <dbReference type="EMBL" id="RXN91160.1"/>
    </source>
</evidence>
<dbReference type="AlphaFoldDB" id="A0A4Q1HLU6"/>
<dbReference type="GO" id="GO:0016787">
    <property type="term" value="F:hydrolase activity"/>
    <property type="evidence" value="ECO:0007669"/>
    <property type="project" value="UniProtKB-KW"/>
</dbReference>
<name>A0A4Q1HLU6_9BURK</name>
<dbReference type="RefSeq" id="WP_129149712.1">
    <property type="nucleotide sequence ID" value="NZ_JBHSDO010000013.1"/>
</dbReference>
<keyword evidence="3" id="KW-1185">Reference proteome</keyword>
<dbReference type="Proteomes" id="UP000290849">
    <property type="component" value="Unassembled WGS sequence"/>
</dbReference>
<reference evidence="2 3" key="1">
    <citation type="journal article" date="2017" name="Int. J. Syst. Evol. Microbiol.">
        <title>Achromobacter aloeverae sp. nov., isolated from the root of Aloe vera (L.) Burm.f.</title>
        <authorList>
            <person name="Kuncharoen N."/>
            <person name="Muramatsu Y."/>
            <person name="Shibata C."/>
            <person name="Kamakura Y."/>
            <person name="Nakagawa Y."/>
            <person name="Tanasupawat S."/>
        </authorList>
    </citation>
    <scope>NUCLEOTIDE SEQUENCE [LARGE SCALE GENOMIC DNA]</scope>
    <source>
        <strain evidence="2 3">AVA-1</strain>
    </source>
</reference>
<gene>
    <name evidence="2" type="ORF">C7R54_08195</name>
</gene>
<dbReference type="PANTHER" id="PTHR43194">
    <property type="entry name" value="HYDROLASE ALPHA/BETA FOLD FAMILY"/>
    <property type="match status" value="1"/>
</dbReference>
<evidence type="ECO:0000313" key="3">
    <source>
        <dbReference type="Proteomes" id="UP000290849"/>
    </source>
</evidence>
<dbReference type="EMBL" id="PYAL01000002">
    <property type="protein sequence ID" value="RXN91160.1"/>
    <property type="molecule type" value="Genomic_DNA"/>
</dbReference>
<keyword evidence="2" id="KW-0378">Hydrolase</keyword>